<dbReference type="GO" id="GO:0006629">
    <property type="term" value="P:lipid metabolic process"/>
    <property type="evidence" value="ECO:0007669"/>
    <property type="project" value="UniProtKB-KW"/>
</dbReference>
<evidence type="ECO:0000256" key="8">
    <source>
        <dbReference type="SAM" id="MobiDB-lite"/>
    </source>
</evidence>
<dbReference type="PANTHER" id="PTHR21212">
    <property type="entry name" value="BERNARDINELLI-SEIP CONGENITAL LIPODYSTROPHY 2 HOMOLOG BSCL2 PROTEIN"/>
    <property type="match status" value="1"/>
</dbReference>
<evidence type="ECO:0000256" key="9">
    <source>
        <dbReference type="SAM" id="Phobius"/>
    </source>
</evidence>
<feature type="compositionally biased region" description="Basic and acidic residues" evidence="8">
    <location>
        <begin position="365"/>
        <end position="385"/>
    </location>
</feature>
<dbReference type="Pfam" id="PF06775">
    <property type="entry name" value="Seipin"/>
    <property type="match status" value="1"/>
</dbReference>
<keyword evidence="4" id="KW-0256">Endoplasmic reticulum</keyword>
<keyword evidence="11" id="KW-1185">Reference proteome</keyword>
<dbReference type="InterPro" id="IPR009617">
    <property type="entry name" value="Seipin"/>
</dbReference>
<dbReference type="GO" id="GO:0140042">
    <property type="term" value="P:lipid droplet formation"/>
    <property type="evidence" value="ECO:0007669"/>
    <property type="project" value="UniProtKB-ARBA"/>
</dbReference>
<dbReference type="PANTHER" id="PTHR21212:SF0">
    <property type="entry name" value="SEIPIN"/>
    <property type="match status" value="1"/>
</dbReference>
<dbReference type="GO" id="GO:0005789">
    <property type="term" value="C:endoplasmic reticulum membrane"/>
    <property type="evidence" value="ECO:0007669"/>
    <property type="project" value="UniProtKB-SubCell"/>
</dbReference>
<feature type="transmembrane region" description="Helical" evidence="9">
    <location>
        <begin position="219"/>
        <end position="245"/>
    </location>
</feature>
<accession>A0A9Q1CJ80</accession>
<comment type="subcellular location">
    <subcellularLocation>
        <location evidence="1">Endoplasmic reticulum membrane</location>
        <topology evidence="1">Multi-pass membrane protein</topology>
    </subcellularLocation>
</comment>
<evidence type="ECO:0000256" key="4">
    <source>
        <dbReference type="ARBA" id="ARBA00022824"/>
    </source>
</evidence>
<keyword evidence="7 9" id="KW-0472">Membrane</keyword>
<evidence type="ECO:0000313" key="10">
    <source>
        <dbReference type="EMBL" id="KAJ8045695.1"/>
    </source>
</evidence>
<proteinExistence type="predicted"/>
<evidence type="ECO:0000256" key="5">
    <source>
        <dbReference type="ARBA" id="ARBA00022989"/>
    </source>
</evidence>
<keyword evidence="5 9" id="KW-1133">Transmembrane helix</keyword>
<evidence type="ECO:0000313" key="11">
    <source>
        <dbReference type="Proteomes" id="UP001152320"/>
    </source>
</evidence>
<evidence type="ECO:0000256" key="3">
    <source>
        <dbReference type="ARBA" id="ARBA00022692"/>
    </source>
</evidence>
<dbReference type="AlphaFoldDB" id="A0A9Q1CJ80"/>
<keyword evidence="6" id="KW-0443">Lipid metabolism</keyword>
<dbReference type="OrthoDB" id="3990054at2759"/>
<comment type="caution">
    <text evidence="10">The sequence shown here is derived from an EMBL/GenBank/DDBJ whole genome shotgun (WGS) entry which is preliminary data.</text>
</comment>
<evidence type="ECO:0000256" key="6">
    <source>
        <dbReference type="ARBA" id="ARBA00023098"/>
    </source>
</evidence>
<gene>
    <name evidence="10" type="ORF">HOLleu_08750</name>
</gene>
<dbReference type="Proteomes" id="UP001152320">
    <property type="component" value="Chromosome 3"/>
</dbReference>
<dbReference type="EMBL" id="JAIZAY010000003">
    <property type="protein sequence ID" value="KAJ8045695.1"/>
    <property type="molecule type" value="Genomic_DNA"/>
</dbReference>
<organism evidence="10 11">
    <name type="scientific">Holothuria leucospilota</name>
    <name type="common">Black long sea cucumber</name>
    <name type="synonym">Mertensiothuria leucospilota</name>
    <dbReference type="NCBI Taxonomy" id="206669"/>
    <lineage>
        <taxon>Eukaryota</taxon>
        <taxon>Metazoa</taxon>
        <taxon>Echinodermata</taxon>
        <taxon>Eleutherozoa</taxon>
        <taxon>Echinozoa</taxon>
        <taxon>Holothuroidea</taxon>
        <taxon>Aspidochirotacea</taxon>
        <taxon>Aspidochirotida</taxon>
        <taxon>Holothuriidae</taxon>
        <taxon>Holothuria</taxon>
    </lineage>
</organism>
<feature type="transmembrane region" description="Helical" evidence="9">
    <location>
        <begin position="17"/>
        <end position="46"/>
    </location>
</feature>
<keyword evidence="3 9" id="KW-0812">Transmembrane</keyword>
<sequence>MKMGNGKRGLVDKTKSIIVSAVLLVSIVSVQVWLSVFGYFTFYYVYMPVERYEQPVFLEYSSCKQFTGDERCRFPGSNITLRTDYSQNRVLMRGQKYDIIIDLELPQSPVNQKQGVFMVELSLYSENGEVTATTSKPVMLKYRSSLLRIFDTLVFAPFFLLGYRDESQYLSVPLMTNFVDHPNKPVVGAYIEVQARQVEIYSANFLIRAQFSGLRYLMYYWPIITAVFIICFNFVIMTIISYLSWNQISSFFFKEDAGVMEDDPLVEMEDENDIVSFKISEREDKEQAVRTKVNREDLLKELKSSTGATKPWSSIFSSKKQFDSDDSDDDILLCSDFTERRTKDSPTRVSDVTAKSGSSDSFETIDDRREEDVTMGTSEHDKSEDLGMQGARFRSKKASLEFT</sequence>
<evidence type="ECO:0000256" key="7">
    <source>
        <dbReference type="ARBA" id="ARBA00023136"/>
    </source>
</evidence>
<name>A0A9Q1CJ80_HOLLE</name>
<evidence type="ECO:0000256" key="1">
    <source>
        <dbReference type="ARBA" id="ARBA00004477"/>
    </source>
</evidence>
<reference evidence="10" key="1">
    <citation type="submission" date="2021-10" db="EMBL/GenBank/DDBJ databases">
        <title>Tropical sea cucumber genome reveals ecological adaptation and Cuvierian tubules defense mechanism.</title>
        <authorList>
            <person name="Chen T."/>
        </authorList>
    </citation>
    <scope>NUCLEOTIDE SEQUENCE</scope>
    <source>
        <strain evidence="10">Nanhai2018</strain>
        <tissue evidence="10">Muscle</tissue>
    </source>
</reference>
<feature type="compositionally biased region" description="Polar residues" evidence="8">
    <location>
        <begin position="347"/>
        <end position="362"/>
    </location>
</feature>
<dbReference type="CDD" id="cd23995">
    <property type="entry name" value="Seipin_BSCL2_like"/>
    <property type="match status" value="1"/>
</dbReference>
<protein>
    <recommendedName>
        <fullName evidence="2">Seipin</fullName>
    </recommendedName>
</protein>
<feature type="region of interest" description="Disordered" evidence="8">
    <location>
        <begin position="342"/>
        <end position="403"/>
    </location>
</feature>
<evidence type="ECO:0000256" key="2">
    <source>
        <dbReference type="ARBA" id="ARBA00022064"/>
    </source>
</evidence>